<dbReference type="GO" id="GO:0048039">
    <property type="term" value="F:ubiquinone binding"/>
    <property type="evidence" value="ECO:0007669"/>
    <property type="project" value="TreeGrafter"/>
</dbReference>
<dbReference type="GO" id="GO:0006099">
    <property type="term" value="P:tricarboxylic acid cycle"/>
    <property type="evidence" value="ECO:0007669"/>
    <property type="project" value="TreeGrafter"/>
</dbReference>
<dbReference type="GO" id="GO:0020037">
    <property type="term" value="F:heme binding"/>
    <property type="evidence" value="ECO:0007669"/>
    <property type="project" value="TreeGrafter"/>
</dbReference>
<evidence type="ECO:0000256" key="13">
    <source>
        <dbReference type="SAM" id="MobiDB-lite"/>
    </source>
</evidence>
<evidence type="ECO:0000256" key="4">
    <source>
        <dbReference type="ARBA" id="ARBA00022692"/>
    </source>
</evidence>
<dbReference type="Gene3D" id="1.20.1300.10">
    <property type="entry name" value="Fumarate reductase/succinate dehydrogenase, transmembrane subunit"/>
    <property type="match status" value="1"/>
</dbReference>
<name>F4PJL6_CACFS</name>
<keyword evidence="4 12" id="KW-0812">Transmembrane</keyword>
<accession>F4PJL6</accession>
<feature type="transmembrane region" description="Helical" evidence="12">
    <location>
        <begin position="101"/>
        <end position="122"/>
    </location>
</feature>
<comment type="subcellular location">
    <subcellularLocation>
        <location evidence="1 12">Mitochondrion inner membrane</location>
        <topology evidence="1 12">Multi-pass membrane protein</topology>
    </subcellularLocation>
</comment>
<proteinExistence type="inferred from homology"/>
<dbReference type="EMBL" id="GL883007">
    <property type="protein sequence ID" value="EGG23790.1"/>
    <property type="molecule type" value="Genomic_DNA"/>
</dbReference>
<evidence type="ECO:0000256" key="2">
    <source>
        <dbReference type="ARBA" id="ARBA00007294"/>
    </source>
</evidence>
<dbReference type="InterPro" id="IPR034804">
    <property type="entry name" value="SQR/QFR_C/D"/>
</dbReference>
<keyword evidence="11" id="KW-0479">Metal-binding</keyword>
<organism evidence="14 15">
    <name type="scientific">Cavenderia fasciculata</name>
    <name type="common">Slime mold</name>
    <name type="synonym">Dictyostelium fasciculatum</name>
    <dbReference type="NCBI Taxonomy" id="261658"/>
    <lineage>
        <taxon>Eukaryota</taxon>
        <taxon>Amoebozoa</taxon>
        <taxon>Evosea</taxon>
        <taxon>Eumycetozoa</taxon>
        <taxon>Dictyostelia</taxon>
        <taxon>Acytosteliales</taxon>
        <taxon>Cavenderiaceae</taxon>
        <taxon>Cavenderia</taxon>
    </lineage>
</organism>
<feature type="compositionally biased region" description="Low complexity" evidence="13">
    <location>
        <begin position="30"/>
        <end position="55"/>
    </location>
</feature>
<keyword evidence="3" id="KW-0813">Transport</keyword>
<keyword evidence="5 12" id="KW-0999">Mitochondrion inner membrane</keyword>
<feature type="binding site" description="axial binding residue" evidence="11">
    <location>
        <position position="109"/>
    </location>
    <ligand>
        <name>heme b</name>
        <dbReference type="ChEBI" id="CHEBI:60344"/>
        <note>ligand shared with SDHC</note>
    </ligand>
    <ligandPart>
        <name>Fe</name>
        <dbReference type="ChEBI" id="CHEBI:18248"/>
    </ligandPart>
</feature>
<evidence type="ECO:0000256" key="11">
    <source>
        <dbReference type="PIRSR" id="PIRSR607992-2"/>
    </source>
</evidence>
<dbReference type="InterPro" id="IPR007992">
    <property type="entry name" value="CybS"/>
</dbReference>
<dbReference type="STRING" id="1054147.F4PJL6"/>
<dbReference type="AlphaFoldDB" id="F4PJL6"/>
<dbReference type="OrthoDB" id="18577at2759"/>
<dbReference type="Pfam" id="PF05328">
    <property type="entry name" value="CybS"/>
    <property type="match status" value="1"/>
</dbReference>
<keyword evidence="11" id="KW-0408">Iron</keyword>
<reference evidence="15" key="1">
    <citation type="journal article" date="2011" name="Genome Res.">
        <title>Phylogeny-wide analysis of social amoeba genomes highlights ancient origins for complex intercellular communication.</title>
        <authorList>
            <person name="Heidel A.J."/>
            <person name="Lawal H.M."/>
            <person name="Felder M."/>
            <person name="Schilde C."/>
            <person name="Helps N.R."/>
            <person name="Tunggal B."/>
            <person name="Rivero F."/>
            <person name="John U."/>
            <person name="Schleicher M."/>
            <person name="Eichinger L."/>
            <person name="Platzer M."/>
            <person name="Noegel A.A."/>
            <person name="Schaap P."/>
            <person name="Gloeckner G."/>
        </authorList>
    </citation>
    <scope>NUCLEOTIDE SEQUENCE [LARGE SCALE GENOMIC DNA]</scope>
    <source>
        <strain evidence="15">SH3</strain>
    </source>
</reference>
<feature type="transmembrane region" description="Helical" evidence="12">
    <location>
        <begin position="71"/>
        <end position="89"/>
    </location>
</feature>
<dbReference type="PANTHER" id="PTHR13337">
    <property type="entry name" value="SUCCINATE DEHYDROGENASE"/>
    <property type="match status" value="1"/>
</dbReference>
<dbReference type="GO" id="GO:0006121">
    <property type="term" value="P:mitochondrial electron transport, succinate to ubiquinone"/>
    <property type="evidence" value="ECO:0007669"/>
    <property type="project" value="TreeGrafter"/>
</dbReference>
<evidence type="ECO:0000256" key="7">
    <source>
        <dbReference type="ARBA" id="ARBA00022989"/>
    </source>
</evidence>
<gene>
    <name evidence="14" type="primary">sdhD</name>
    <name evidence="14" type="ORF">DFA_05926</name>
</gene>
<keyword evidence="9 12" id="KW-0472">Membrane</keyword>
<evidence type="ECO:0000313" key="15">
    <source>
        <dbReference type="Proteomes" id="UP000007797"/>
    </source>
</evidence>
<evidence type="ECO:0000256" key="5">
    <source>
        <dbReference type="ARBA" id="ARBA00022792"/>
    </source>
</evidence>
<evidence type="ECO:0000256" key="6">
    <source>
        <dbReference type="ARBA" id="ARBA00022946"/>
    </source>
</evidence>
<keyword evidence="15" id="KW-1185">Reference proteome</keyword>
<evidence type="ECO:0000256" key="12">
    <source>
        <dbReference type="RuleBase" id="RU364031"/>
    </source>
</evidence>
<feature type="transmembrane region" description="Helical" evidence="12">
    <location>
        <begin position="134"/>
        <end position="157"/>
    </location>
</feature>
<sequence length="166" mass="17842">MLKSGRLLSSIQPSVLQGLYGTYQPNSSLVLSNDDKNNNNNTKRNSSTTSAASAAGGKLPDPSKAIFSSNMYHYSSIGLVTLLPISLMLPTSEITMVTDSFLALAIPAHYYLGMNSVVNDYIYSKFPKLLSKAFVLISSAVIFGGFIVIAKGAGFGYSVRQLWVSK</sequence>
<dbReference type="Proteomes" id="UP000007797">
    <property type="component" value="Unassembled WGS sequence"/>
</dbReference>
<keyword evidence="7 12" id="KW-1133">Transmembrane helix</keyword>
<dbReference type="GO" id="GO:0005743">
    <property type="term" value="C:mitochondrial inner membrane"/>
    <property type="evidence" value="ECO:0007669"/>
    <property type="project" value="UniProtKB-SubCell"/>
</dbReference>
<dbReference type="GeneID" id="14876408"/>
<dbReference type="GO" id="GO:0046872">
    <property type="term" value="F:metal ion binding"/>
    <property type="evidence" value="ECO:0007669"/>
    <property type="project" value="UniProtKB-KW"/>
</dbReference>
<feature type="binding site" evidence="10">
    <location>
        <position position="121"/>
    </location>
    <ligand>
        <name>a ubiquinone</name>
        <dbReference type="ChEBI" id="CHEBI:16389"/>
        <note>ligand shared with IP/SDHB</note>
    </ligand>
</feature>
<comment type="similarity">
    <text evidence="2 12">Belongs to the CybS family.</text>
</comment>
<dbReference type="RefSeq" id="XP_004361641.1">
    <property type="nucleotide sequence ID" value="XM_004361584.1"/>
</dbReference>
<evidence type="ECO:0000256" key="3">
    <source>
        <dbReference type="ARBA" id="ARBA00022448"/>
    </source>
</evidence>
<keyword evidence="8 12" id="KW-0496">Mitochondrion</keyword>
<dbReference type="PANTHER" id="PTHR13337:SF2">
    <property type="entry name" value="SUCCINATE DEHYDROGENASE [UBIQUINONE] CYTOCHROME B SMALL SUBUNIT, MITOCHONDRIAL"/>
    <property type="match status" value="1"/>
</dbReference>
<keyword evidence="6 12" id="KW-0809">Transit peptide</keyword>
<evidence type="ECO:0000313" key="14">
    <source>
        <dbReference type="EMBL" id="EGG23790.1"/>
    </source>
</evidence>
<dbReference type="KEGG" id="dfa:DFA_05926"/>
<evidence type="ECO:0000256" key="1">
    <source>
        <dbReference type="ARBA" id="ARBA00004448"/>
    </source>
</evidence>
<dbReference type="OMA" id="FHYSTIG"/>
<evidence type="ECO:0000256" key="10">
    <source>
        <dbReference type="PIRSR" id="PIRSR607992-1"/>
    </source>
</evidence>
<protein>
    <recommendedName>
        <fullName evidence="12">Succinate dehydrogenase [ubiquinone] cytochrome b small subunit</fullName>
    </recommendedName>
</protein>
<evidence type="ECO:0000256" key="8">
    <source>
        <dbReference type="ARBA" id="ARBA00023128"/>
    </source>
</evidence>
<feature type="region of interest" description="Disordered" evidence="13">
    <location>
        <begin position="30"/>
        <end position="58"/>
    </location>
</feature>
<evidence type="ECO:0000256" key="9">
    <source>
        <dbReference type="ARBA" id="ARBA00023136"/>
    </source>
</evidence>